<dbReference type="RefSeq" id="WP_285994560.1">
    <property type="nucleotide sequence ID" value="NZ_CP127295.1"/>
</dbReference>
<dbReference type="InterPro" id="IPR009078">
    <property type="entry name" value="Ferritin-like_SF"/>
</dbReference>
<dbReference type="InterPro" id="IPR000358">
    <property type="entry name" value="RNR_small_fam"/>
</dbReference>
<dbReference type="GO" id="GO:0016491">
    <property type="term" value="F:oxidoreductase activity"/>
    <property type="evidence" value="ECO:0007669"/>
    <property type="project" value="InterPro"/>
</dbReference>
<feature type="compositionally biased region" description="Basic and acidic residues" evidence="2">
    <location>
        <begin position="288"/>
        <end position="307"/>
    </location>
</feature>
<dbReference type="SUPFAM" id="SSF47240">
    <property type="entry name" value="Ferritin-like"/>
    <property type="match status" value="1"/>
</dbReference>
<dbReference type="KEGG" id="amog:QRX60_28860"/>
<dbReference type="NCBIfam" id="NF006199">
    <property type="entry name" value="PRK08326.1-2"/>
    <property type="match status" value="1"/>
</dbReference>
<reference evidence="3 4" key="1">
    <citation type="submission" date="2023-06" db="EMBL/GenBank/DDBJ databases">
        <authorList>
            <person name="Oyuntsetseg B."/>
            <person name="Kim S.B."/>
        </authorList>
    </citation>
    <scope>NUCLEOTIDE SEQUENCE [LARGE SCALE GENOMIC DNA]</scope>
    <source>
        <strain evidence="3 4">4-36</strain>
    </source>
</reference>
<keyword evidence="4" id="KW-1185">Reference proteome</keyword>
<organism evidence="3 4">
    <name type="scientific">Amycolatopsis mongoliensis</name>
    <dbReference type="NCBI Taxonomy" id="715475"/>
    <lineage>
        <taxon>Bacteria</taxon>
        <taxon>Bacillati</taxon>
        <taxon>Actinomycetota</taxon>
        <taxon>Actinomycetes</taxon>
        <taxon>Pseudonocardiales</taxon>
        <taxon>Pseudonocardiaceae</taxon>
        <taxon>Amycolatopsis</taxon>
    </lineage>
</organism>
<dbReference type="Gene3D" id="1.10.620.20">
    <property type="entry name" value="Ribonucleotide Reductase, subunit A"/>
    <property type="match status" value="1"/>
</dbReference>
<proteinExistence type="predicted"/>
<dbReference type="AlphaFoldDB" id="A0A9Y2JG99"/>
<feature type="region of interest" description="Disordered" evidence="2">
    <location>
        <begin position="288"/>
        <end position="337"/>
    </location>
</feature>
<dbReference type="Proteomes" id="UP001239397">
    <property type="component" value="Chromosome"/>
</dbReference>
<feature type="compositionally biased region" description="Basic and acidic residues" evidence="2">
    <location>
        <begin position="1"/>
        <end position="11"/>
    </location>
</feature>
<evidence type="ECO:0000256" key="2">
    <source>
        <dbReference type="SAM" id="MobiDB-lite"/>
    </source>
</evidence>
<dbReference type="EMBL" id="CP127295">
    <property type="protein sequence ID" value="WIX98075.1"/>
    <property type="molecule type" value="Genomic_DNA"/>
</dbReference>
<accession>A0A9Y2JG99</accession>
<feature type="region of interest" description="Disordered" evidence="2">
    <location>
        <begin position="1"/>
        <end position="28"/>
    </location>
</feature>
<comment type="cofactor">
    <cofactor evidence="1">
        <name>Fe cation</name>
        <dbReference type="ChEBI" id="CHEBI:24875"/>
    </cofactor>
</comment>
<evidence type="ECO:0000313" key="4">
    <source>
        <dbReference type="Proteomes" id="UP001239397"/>
    </source>
</evidence>
<protein>
    <submittedName>
        <fullName evidence="3">R2-like ligand-binding oxidase</fullName>
    </submittedName>
</protein>
<dbReference type="InterPro" id="IPR012348">
    <property type="entry name" value="RNR-like"/>
</dbReference>
<evidence type="ECO:0000256" key="1">
    <source>
        <dbReference type="ARBA" id="ARBA00001962"/>
    </source>
</evidence>
<evidence type="ECO:0000313" key="3">
    <source>
        <dbReference type="EMBL" id="WIX98075.1"/>
    </source>
</evidence>
<sequence length="337" mass="37541">MSLTRDIEPSRHLGFGGGARTGHRPDPVPRQLLRDGNAAFWNPDDIDLTRDEADFATLSPGERRLTCLFVANLIAVGESAPQDLQPFVTAMATENRRDDETYLTQLVFEEAQHAQALRTWFDAVGMSDSLPWFTENGDVRRRSFLEELSWSLYALTDDQSPAAQIRAAVTHNHILEGCLGLTCYTAGAQICRNRGILPGLLRILEHIAADERRHVAWGTFTCRRHLAADDENWAIVLQRTQELLPLATEMIGEMLAPFGPGAPFGISMQGLMGSALSDVGRRLDSVARARGRHPEEVDRDHSPMRLEDEIEMDGNRSGGEDDRRTVVSIRRPVRPAP</sequence>
<dbReference type="GO" id="GO:0009263">
    <property type="term" value="P:deoxyribonucleotide biosynthetic process"/>
    <property type="evidence" value="ECO:0007669"/>
    <property type="project" value="InterPro"/>
</dbReference>
<name>A0A9Y2JG99_9PSEU</name>
<gene>
    <name evidence="3" type="ORF">QRX60_28860</name>
</gene>
<dbReference type="Pfam" id="PF00268">
    <property type="entry name" value="Ribonuc_red_sm"/>
    <property type="match status" value="1"/>
</dbReference>